<dbReference type="STRING" id="497964.CfE428DRAFT_0538"/>
<feature type="transmembrane region" description="Helical" evidence="6">
    <location>
        <begin position="198"/>
        <end position="217"/>
    </location>
</feature>
<evidence type="ECO:0000256" key="3">
    <source>
        <dbReference type="ARBA" id="ARBA00022989"/>
    </source>
</evidence>
<feature type="transmembrane region" description="Helical" evidence="6">
    <location>
        <begin position="80"/>
        <end position="101"/>
    </location>
</feature>
<dbReference type="Proteomes" id="UP000005824">
    <property type="component" value="Unassembled WGS sequence"/>
</dbReference>
<reference evidence="8 9" key="1">
    <citation type="journal article" date="2011" name="J. Bacteriol.">
        <title>Genome sequence of Chthoniobacter flavus Ellin428, an aerobic heterotrophic soil bacterium.</title>
        <authorList>
            <person name="Kant R."/>
            <person name="van Passel M.W."/>
            <person name="Palva A."/>
            <person name="Lucas S."/>
            <person name="Lapidus A."/>
            <person name="Glavina Del Rio T."/>
            <person name="Dalin E."/>
            <person name="Tice H."/>
            <person name="Bruce D."/>
            <person name="Goodwin L."/>
            <person name="Pitluck S."/>
            <person name="Larimer F.W."/>
            <person name="Land M.L."/>
            <person name="Hauser L."/>
            <person name="Sangwan P."/>
            <person name="de Vos W.M."/>
            <person name="Janssen P.H."/>
            <person name="Smidt H."/>
        </authorList>
    </citation>
    <scope>NUCLEOTIDE SEQUENCE [LARGE SCALE GENOMIC DNA]</scope>
    <source>
        <strain evidence="8 9">Ellin428</strain>
    </source>
</reference>
<evidence type="ECO:0000256" key="6">
    <source>
        <dbReference type="SAM" id="Phobius"/>
    </source>
</evidence>
<proteinExistence type="predicted"/>
<dbReference type="InParanoid" id="B4CV25"/>
<evidence type="ECO:0000313" key="9">
    <source>
        <dbReference type="Proteomes" id="UP000005824"/>
    </source>
</evidence>
<feature type="transmembrane region" description="Helical" evidence="6">
    <location>
        <begin position="122"/>
        <end position="144"/>
    </location>
</feature>
<comment type="subcellular location">
    <subcellularLocation>
        <location evidence="1">Endomembrane system</location>
        <topology evidence="1">Multi-pass membrane protein</topology>
    </subcellularLocation>
    <subcellularLocation>
        <location evidence="5">Membrane</location>
        <topology evidence="5">Multi-pass membrane protein</topology>
    </subcellularLocation>
</comment>
<feature type="transmembrane region" description="Helical" evidence="6">
    <location>
        <begin position="156"/>
        <end position="177"/>
    </location>
</feature>
<dbReference type="Pfam" id="PF00361">
    <property type="entry name" value="Proton_antipo_M"/>
    <property type="match status" value="1"/>
</dbReference>
<dbReference type="GO" id="GO:0016020">
    <property type="term" value="C:membrane"/>
    <property type="evidence" value="ECO:0007669"/>
    <property type="project" value="UniProtKB-SubCell"/>
</dbReference>
<dbReference type="InterPro" id="IPR001750">
    <property type="entry name" value="ND/Mrp_TM"/>
</dbReference>
<dbReference type="EMBL" id="ABVL01000001">
    <property type="protein sequence ID" value="EDY22413.1"/>
    <property type="molecule type" value="Genomic_DNA"/>
</dbReference>
<dbReference type="AlphaFoldDB" id="B4CV25"/>
<evidence type="ECO:0000256" key="1">
    <source>
        <dbReference type="ARBA" id="ARBA00004127"/>
    </source>
</evidence>
<feature type="transmembrane region" description="Helical" evidence="6">
    <location>
        <begin position="47"/>
        <end position="68"/>
    </location>
</feature>
<sequence length="242" mass="25843">MLLRVLQPFLAAPGAGEKILMVLAVIAGATLIYGNLAALPQDNFKRLLAYSSIAHAGYLLIAVASVSGSPEGFGSSRVAVAYYLAGYLLMTLLSFLVMIVVANHSRGDDIAHFNGLAKRSPFLAFGLLVAMLSLAGVPFTVGFFGKFLVFATAVQAHNYGLIGIGIVTVGAGFYYYLRVVAAMYWQEPGDETVIKVAPLTKFTVGILALFIFIFGIFPQPILKSLKGVPIETRVVTHPVAQK</sequence>
<dbReference type="GO" id="GO:0012505">
    <property type="term" value="C:endomembrane system"/>
    <property type="evidence" value="ECO:0007669"/>
    <property type="project" value="UniProtKB-SubCell"/>
</dbReference>
<accession>B4CV25</accession>
<name>B4CV25_9BACT</name>
<keyword evidence="9" id="KW-1185">Reference proteome</keyword>
<gene>
    <name evidence="8" type="ORF">CfE428DRAFT_0538</name>
</gene>
<comment type="caution">
    <text evidence="8">The sequence shown here is derived from an EMBL/GenBank/DDBJ whole genome shotgun (WGS) entry which is preliminary data.</text>
</comment>
<evidence type="ECO:0000256" key="2">
    <source>
        <dbReference type="ARBA" id="ARBA00022692"/>
    </source>
</evidence>
<evidence type="ECO:0000256" key="4">
    <source>
        <dbReference type="ARBA" id="ARBA00023136"/>
    </source>
</evidence>
<evidence type="ECO:0000313" key="8">
    <source>
        <dbReference type="EMBL" id="EDY22413.1"/>
    </source>
</evidence>
<keyword evidence="4 6" id="KW-0472">Membrane</keyword>
<protein>
    <submittedName>
        <fullName evidence="8">NADH/Ubiquinone/plastoquinone (Complex I)</fullName>
    </submittedName>
</protein>
<evidence type="ECO:0000256" key="5">
    <source>
        <dbReference type="RuleBase" id="RU000320"/>
    </source>
</evidence>
<dbReference type="eggNOG" id="COG1007">
    <property type="taxonomic scope" value="Bacteria"/>
</dbReference>
<organism evidence="8 9">
    <name type="scientific">Chthoniobacter flavus Ellin428</name>
    <dbReference type="NCBI Taxonomy" id="497964"/>
    <lineage>
        <taxon>Bacteria</taxon>
        <taxon>Pseudomonadati</taxon>
        <taxon>Verrucomicrobiota</taxon>
        <taxon>Spartobacteria</taxon>
        <taxon>Chthoniobacterales</taxon>
        <taxon>Chthoniobacteraceae</taxon>
        <taxon>Chthoniobacter</taxon>
    </lineage>
</organism>
<dbReference type="PANTHER" id="PTHR22773">
    <property type="entry name" value="NADH DEHYDROGENASE"/>
    <property type="match status" value="1"/>
</dbReference>
<feature type="domain" description="NADH:quinone oxidoreductase/Mrp antiporter transmembrane" evidence="7">
    <location>
        <begin position="2"/>
        <end position="169"/>
    </location>
</feature>
<keyword evidence="2 5" id="KW-0812">Transmembrane</keyword>
<keyword evidence="3 6" id="KW-1133">Transmembrane helix</keyword>
<feature type="transmembrane region" description="Helical" evidence="6">
    <location>
        <begin position="20"/>
        <end position="40"/>
    </location>
</feature>
<keyword evidence="8" id="KW-0830">Ubiquinone</keyword>
<evidence type="ECO:0000259" key="7">
    <source>
        <dbReference type="Pfam" id="PF00361"/>
    </source>
</evidence>